<proteinExistence type="predicted"/>
<evidence type="ECO:0000256" key="7">
    <source>
        <dbReference type="ARBA" id="ARBA00022741"/>
    </source>
</evidence>
<evidence type="ECO:0000256" key="5">
    <source>
        <dbReference type="ARBA" id="ARBA00022553"/>
    </source>
</evidence>
<dbReference type="CDD" id="cd00130">
    <property type="entry name" value="PAS"/>
    <property type="match status" value="1"/>
</dbReference>
<dbReference type="GO" id="GO:0005524">
    <property type="term" value="F:ATP binding"/>
    <property type="evidence" value="ECO:0007669"/>
    <property type="project" value="UniProtKB-KW"/>
</dbReference>
<dbReference type="Proteomes" id="UP000326202">
    <property type="component" value="Chromosome"/>
</dbReference>
<dbReference type="AlphaFoldDB" id="A0A5J6MR29"/>
<dbReference type="SMART" id="SM00388">
    <property type="entry name" value="HisKA"/>
    <property type="match status" value="1"/>
</dbReference>
<evidence type="ECO:0000256" key="6">
    <source>
        <dbReference type="ARBA" id="ARBA00022679"/>
    </source>
</evidence>
<dbReference type="Pfam" id="PF02518">
    <property type="entry name" value="HATPase_c"/>
    <property type="match status" value="1"/>
</dbReference>
<dbReference type="InterPro" id="IPR000014">
    <property type="entry name" value="PAS"/>
</dbReference>
<evidence type="ECO:0000256" key="8">
    <source>
        <dbReference type="ARBA" id="ARBA00022777"/>
    </source>
</evidence>
<dbReference type="SMART" id="SM00387">
    <property type="entry name" value="HATPase_c"/>
    <property type="match status" value="1"/>
</dbReference>
<keyword evidence="8" id="KW-0418">Kinase</keyword>
<feature type="transmembrane region" description="Helical" evidence="12">
    <location>
        <begin position="67"/>
        <end position="88"/>
    </location>
</feature>
<dbReference type="SUPFAM" id="SSF55874">
    <property type="entry name" value="ATPase domain of HSP90 chaperone/DNA topoisomerase II/histidine kinase"/>
    <property type="match status" value="1"/>
</dbReference>
<evidence type="ECO:0000256" key="4">
    <source>
        <dbReference type="ARBA" id="ARBA00022475"/>
    </source>
</evidence>
<feature type="transmembrane region" description="Helical" evidence="12">
    <location>
        <begin position="41"/>
        <end position="61"/>
    </location>
</feature>
<dbReference type="GO" id="GO:0005886">
    <property type="term" value="C:plasma membrane"/>
    <property type="evidence" value="ECO:0007669"/>
    <property type="project" value="UniProtKB-SubCell"/>
</dbReference>
<evidence type="ECO:0000256" key="3">
    <source>
        <dbReference type="ARBA" id="ARBA00012438"/>
    </source>
</evidence>
<keyword evidence="10" id="KW-0902">Two-component regulatory system</keyword>
<protein>
    <recommendedName>
        <fullName evidence="3">histidine kinase</fullName>
        <ecNumber evidence="3">2.7.13.3</ecNumber>
    </recommendedName>
</protein>
<dbReference type="InterPro" id="IPR036097">
    <property type="entry name" value="HisK_dim/P_sf"/>
</dbReference>
<sequence>MFYTSDAPAGKEPIGRPAAAVGMNEAKPLATETMQLGPGDIWRVTGVAILTPLLLLLLLAAGGWLAIGPALIGAGFAILLAGLGIYAWRRGLKRIEPPVVPVPVEPPPEPAPVEPPAPAVADRVLQALPDPVLLVDGERHVIQANAAAESQFGRNAVGRDLSAMVRHPALIDAVEAVLEGGPGREVELVFPVPVERVLRARVEPLVGEADQLLALIAIQDMTAARRTDQMRADFVANVSHELRTPLASLIGFIETLQGPARDDPEAHERFLAIMQQQSQRMARLIADLLSLSRIELNEHKPPTGETELGPILGGLADALGLKAAERNMTIRLGAPAPIAGVEAFSDLGSMPAVQGDRDELTQLFQNLIDNAIKYGRTGTAVRVACWREPVELPGRRSGGRASLAIAVIDEGEGIAREHLPRLTERFYRVDKARSRDIGGTGLGLAIVKHIVSRHRGRLSVDSTPGVGSIFTVHLPLAEARKPARTLA</sequence>
<evidence type="ECO:0000256" key="9">
    <source>
        <dbReference type="ARBA" id="ARBA00022840"/>
    </source>
</evidence>
<evidence type="ECO:0000256" key="2">
    <source>
        <dbReference type="ARBA" id="ARBA00004236"/>
    </source>
</evidence>
<keyword evidence="15" id="KW-1185">Reference proteome</keyword>
<evidence type="ECO:0000256" key="11">
    <source>
        <dbReference type="ARBA" id="ARBA00023136"/>
    </source>
</evidence>
<keyword evidence="5" id="KW-0597">Phosphoprotein</keyword>
<dbReference type="KEGG" id="htq:FRZ44_50980"/>
<dbReference type="Pfam" id="PF00512">
    <property type="entry name" value="HisKA"/>
    <property type="match status" value="1"/>
</dbReference>
<dbReference type="FunFam" id="1.10.287.130:FF:000008">
    <property type="entry name" value="Two-component sensor histidine kinase"/>
    <property type="match status" value="1"/>
</dbReference>
<gene>
    <name evidence="14" type="ORF">FRZ44_50980</name>
</gene>
<dbReference type="InterPro" id="IPR005467">
    <property type="entry name" value="His_kinase_dom"/>
</dbReference>
<keyword evidence="7" id="KW-0547">Nucleotide-binding</keyword>
<reference evidence="14 15" key="1">
    <citation type="submission" date="2019-08" db="EMBL/GenBank/DDBJ databases">
        <title>Hyperibacter terrae gen. nov., sp. nov. and Hyperibacter viscosus sp. nov., two new members in the family Rhodospirillaceae isolated from the rhizosphere of Hypericum perforatum.</title>
        <authorList>
            <person name="Noviana Z."/>
        </authorList>
    </citation>
    <scope>NUCLEOTIDE SEQUENCE [LARGE SCALE GENOMIC DNA]</scope>
    <source>
        <strain evidence="14 15">R5913</strain>
    </source>
</reference>
<dbReference type="Gene3D" id="3.30.450.20">
    <property type="entry name" value="PAS domain"/>
    <property type="match status" value="1"/>
</dbReference>
<comment type="catalytic activity">
    <reaction evidence="1">
        <text>ATP + protein L-histidine = ADP + protein N-phospho-L-histidine.</text>
        <dbReference type="EC" id="2.7.13.3"/>
    </reaction>
</comment>
<keyword evidence="11 12" id="KW-0472">Membrane</keyword>
<dbReference type="RefSeq" id="WP_225308444.1">
    <property type="nucleotide sequence ID" value="NZ_CP042906.1"/>
</dbReference>
<dbReference type="InterPro" id="IPR050351">
    <property type="entry name" value="BphY/WalK/GraS-like"/>
</dbReference>
<comment type="subcellular location">
    <subcellularLocation>
        <location evidence="2">Cell membrane</location>
    </subcellularLocation>
</comment>
<dbReference type="Pfam" id="PF08448">
    <property type="entry name" value="PAS_4"/>
    <property type="match status" value="1"/>
</dbReference>
<name>A0A5J6MR29_9PROT</name>
<feature type="domain" description="Histidine kinase" evidence="13">
    <location>
        <begin position="237"/>
        <end position="478"/>
    </location>
</feature>
<keyword evidence="9" id="KW-0067">ATP-binding</keyword>
<dbReference type="SUPFAM" id="SSF55785">
    <property type="entry name" value="PYP-like sensor domain (PAS domain)"/>
    <property type="match status" value="1"/>
</dbReference>
<dbReference type="PANTHER" id="PTHR45453:SF1">
    <property type="entry name" value="PHOSPHATE REGULON SENSOR PROTEIN PHOR"/>
    <property type="match status" value="1"/>
</dbReference>
<dbReference type="InterPro" id="IPR013656">
    <property type="entry name" value="PAS_4"/>
</dbReference>
<evidence type="ECO:0000256" key="12">
    <source>
        <dbReference type="SAM" id="Phobius"/>
    </source>
</evidence>
<dbReference type="InterPro" id="IPR003661">
    <property type="entry name" value="HisK_dim/P_dom"/>
</dbReference>
<dbReference type="SUPFAM" id="SSF47384">
    <property type="entry name" value="Homodimeric domain of signal transducing histidine kinase"/>
    <property type="match status" value="1"/>
</dbReference>
<dbReference type="Gene3D" id="1.10.287.130">
    <property type="match status" value="1"/>
</dbReference>
<keyword evidence="12" id="KW-1133">Transmembrane helix</keyword>
<dbReference type="GO" id="GO:0000155">
    <property type="term" value="F:phosphorelay sensor kinase activity"/>
    <property type="evidence" value="ECO:0007669"/>
    <property type="project" value="InterPro"/>
</dbReference>
<dbReference type="InterPro" id="IPR036890">
    <property type="entry name" value="HATPase_C_sf"/>
</dbReference>
<dbReference type="PANTHER" id="PTHR45453">
    <property type="entry name" value="PHOSPHATE REGULON SENSOR PROTEIN PHOR"/>
    <property type="match status" value="1"/>
</dbReference>
<dbReference type="InterPro" id="IPR003594">
    <property type="entry name" value="HATPase_dom"/>
</dbReference>
<evidence type="ECO:0000256" key="1">
    <source>
        <dbReference type="ARBA" id="ARBA00000085"/>
    </source>
</evidence>
<dbReference type="InterPro" id="IPR035965">
    <property type="entry name" value="PAS-like_dom_sf"/>
</dbReference>
<keyword evidence="6" id="KW-0808">Transferase</keyword>
<dbReference type="FunFam" id="3.30.565.10:FF:000006">
    <property type="entry name" value="Sensor histidine kinase WalK"/>
    <property type="match status" value="1"/>
</dbReference>
<accession>A0A5J6MR29</accession>
<evidence type="ECO:0000259" key="13">
    <source>
        <dbReference type="PROSITE" id="PS50109"/>
    </source>
</evidence>
<dbReference type="CDD" id="cd00082">
    <property type="entry name" value="HisKA"/>
    <property type="match status" value="1"/>
</dbReference>
<evidence type="ECO:0000313" key="14">
    <source>
        <dbReference type="EMBL" id="QEX19783.1"/>
    </source>
</evidence>
<dbReference type="InterPro" id="IPR004358">
    <property type="entry name" value="Sig_transdc_His_kin-like_C"/>
</dbReference>
<dbReference type="GO" id="GO:0016036">
    <property type="term" value="P:cellular response to phosphate starvation"/>
    <property type="evidence" value="ECO:0007669"/>
    <property type="project" value="TreeGrafter"/>
</dbReference>
<keyword evidence="4" id="KW-1003">Cell membrane</keyword>
<dbReference type="PROSITE" id="PS50109">
    <property type="entry name" value="HIS_KIN"/>
    <property type="match status" value="1"/>
</dbReference>
<organism evidence="14 15">
    <name type="scientific">Hypericibacter terrae</name>
    <dbReference type="NCBI Taxonomy" id="2602015"/>
    <lineage>
        <taxon>Bacteria</taxon>
        <taxon>Pseudomonadati</taxon>
        <taxon>Pseudomonadota</taxon>
        <taxon>Alphaproteobacteria</taxon>
        <taxon>Rhodospirillales</taxon>
        <taxon>Dongiaceae</taxon>
        <taxon>Hypericibacter</taxon>
    </lineage>
</organism>
<dbReference type="GO" id="GO:0004721">
    <property type="term" value="F:phosphoprotein phosphatase activity"/>
    <property type="evidence" value="ECO:0007669"/>
    <property type="project" value="TreeGrafter"/>
</dbReference>
<dbReference type="EC" id="2.7.13.3" evidence="3"/>
<dbReference type="EMBL" id="CP042906">
    <property type="protein sequence ID" value="QEX19783.1"/>
    <property type="molecule type" value="Genomic_DNA"/>
</dbReference>
<dbReference type="Gene3D" id="3.30.565.10">
    <property type="entry name" value="Histidine kinase-like ATPase, C-terminal domain"/>
    <property type="match status" value="1"/>
</dbReference>
<keyword evidence="12" id="KW-0812">Transmembrane</keyword>
<evidence type="ECO:0000313" key="15">
    <source>
        <dbReference type="Proteomes" id="UP000326202"/>
    </source>
</evidence>
<evidence type="ECO:0000256" key="10">
    <source>
        <dbReference type="ARBA" id="ARBA00023012"/>
    </source>
</evidence>
<dbReference type="PRINTS" id="PR00344">
    <property type="entry name" value="BCTRLSENSOR"/>
</dbReference>